<dbReference type="PANTHER" id="PTHR43391">
    <property type="entry name" value="RETINOL DEHYDROGENASE-RELATED"/>
    <property type="match status" value="1"/>
</dbReference>
<keyword evidence="5" id="KW-1185">Reference proteome</keyword>
<accession>A0ABQ6GXE0</accession>
<dbReference type="CDD" id="cd05233">
    <property type="entry name" value="SDR_c"/>
    <property type="match status" value="1"/>
</dbReference>
<dbReference type="PRINTS" id="PR00081">
    <property type="entry name" value="GDHRDH"/>
</dbReference>
<dbReference type="RefSeq" id="WP_284205923.1">
    <property type="nucleotide sequence ID" value="NZ_BSSU01000001.1"/>
</dbReference>
<comment type="caution">
    <text evidence="4">The sequence shown here is derived from an EMBL/GenBank/DDBJ whole genome shotgun (WGS) entry which is preliminary data.</text>
</comment>
<dbReference type="PRINTS" id="PR00080">
    <property type="entry name" value="SDRFAMILY"/>
</dbReference>
<protein>
    <submittedName>
        <fullName evidence="4">Oxidoreductase EphD</fullName>
    </submittedName>
</protein>
<evidence type="ECO:0000313" key="5">
    <source>
        <dbReference type="Proteomes" id="UP001157133"/>
    </source>
</evidence>
<sequence length="276" mass="29712">MNIVFITGAADGIGLECALAFAREGYSIAATDINEAGLVRAKTMISALGVDCRTYQLDVSNEEQFILVANEVIAQMGCPNVVINNAGIGFHAGFEATTPEMWRKTYDINVFGVVSGCRAFLQPMKDSDQSCVLVNVSSLSSKSPMPNLTAYVSSKYAVEGFTESLAIELAGSNVSTLCVHPAVINTAIVKNTGMIGSDITAEQLERLQNYYVNHGAHPSVVANDIVRAVVRGQQVLYTGPNGKVTNLISRLLPKTTYRRLLRKLSVIVGYGKEVQQ</sequence>
<dbReference type="PANTHER" id="PTHR43391:SF12">
    <property type="entry name" value="OXIDOREDUCTASE EPHD-RELATED"/>
    <property type="match status" value="1"/>
</dbReference>
<dbReference type="InterPro" id="IPR020904">
    <property type="entry name" value="Sc_DH/Rdtase_CS"/>
</dbReference>
<dbReference type="PROSITE" id="PS00061">
    <property type="entry name" value="ADH_SHORT"/>
    <property type="match status" value="1"/>
</dbReference>
<dbReference type="InterPro" id="IPR002347">
    <property type="entry name" value="SDR_fam"/>
</dbReference>
<evidence type="ECO:0000256" key="3">
    <source>
        <dbReference type="RuleBase" id="RU000363"/>
    </source>
</evidence>
<dbReference type="EMBL" id="BSSU01000001">
    <property type="protein sequence ID" value="GLX80608.1"/>
    <property type="molecule type" value="Genomic_DNA"/>
</dbReference>
<dbReference type="InterPro" id="IPR036291">
    <property type="entry name" value="NAD(P)-bd_dom_sf"/>
</dbReference>
<comment type="similarity">
    <text evidence="1 3">Belongs to the short-chain dehydrogenases/reductases (SDR) family.</text>
</comment>
<name>A0ABQ6GXE0_9GAMM</name>
<dbReference type="Gene3D" id="3.40.50.720">
    <property type="entry name" value="NAD(P)-binding Rossmann-like Domain"/>
    <property type="match status" value="1"/>
</dbReference>
<dbReference type="Proteomes" id="UP001157133">
    <property type="component" value="Unassembled WGS sequence"/>
</dbReference>
<evidence type="ECO:0000256" key="1">
    <source>
        <dbReference type="ARBA" id="ARBA00006484"/>
    </source>
</evidence>
<evidence type="ECO:0000256" key="2">
    <source>
        <dbReference type="ARBA" id="ARBA00023002"/>
    </source>
</evidence>
<dbReference type="Pfam" id="PF00106">
    <property type="entry name" value="adh_short"/>
    <property type="match status" value="1"/>
</dbReference>
<reference evidence="4 5" key="1">
    <citation type="submission" date="2023-03" db="EMBL/GenBank/DDBJ databases">
        <title>Draft genome sequence of Thalassotalea eurytherma JCM 18482T.</title>
        <authorList>
            <person name="Sawabe T."/>
        </authorList>
    </citation>
    <scope>NUCLEOTIDE SEQUENCE [LARGE SCALE GENOMIC DNA]</scope>
    <source>
        <strain evidence="4 5">JCM 18482</strain>
    </source>
</reference>
<keyword evidence="2" id="KW-0560">Oxidoreductase</keyword>
<proteinExistence type="inferred from homology"/>
<gene>
    <name evidence="4" type="ORF">theurythT_00600</name>
</gene>
<evidence type="ECO:0000313" key="4">
    <source>
        <dbReference type="EMBL" id="GLX80608.1"/>
    </source>
</evidence>
<organism evidence="4 5">
    <name type="scientific">Thalassotalea eurytherma</name>
    <dbReference type="NCBI Taxonomy" id="1144278"/>
    <lineage>
        <taxon>Bacteria</taxon>
        <taxon>Pseudomonadati</taxon>
        <taxon>Pseudomonadota</taxon>
        <taxon>Gammaproteobacteria</taxon>
        <taxon>Alteromonadales</taxon>
        <taxon>Colwelliaceae</taxon>
        <taxon>Thalassotalea</taxon>
    </lineage>
</organism>
<dbReference type="SUPFAM" id="SSF51735">
    <property type="entry name" value="NAD(P)-binding Rossmann-fold domains"/>
    <property type="match status" value="1"/>
</dbReference>